<dbReference type="GO" id="GO:0031119">
    <property type="term" value="P:tRNA pseudouridine synthesis"/>
    <property type="evidence" value="ECO:0007669"/>
    <property type="project" value="UniProtKB-UniRule"/>
</dbReference>
<dbReference type="HAMAP" id="MF_00171">
    <property type="entry name" value="TruA"/>
    <property type="match status" value="1"/>
</dbReference>
<dbReference type="GO" id="GO:0003723">
    <property type="term" value="F:RNA binding"/>
    <property type="evidence" value="ECO:0007669"/>
    <property type="project" value="InterPro"/>
</dbReference>
<evidence type="ECO:0000256" key="7">
    <source>
        <dbReference type="RuleBase" id="RU003792"/>
    </source>
</evidence>
<reference evidence="9 10" key="1">
    <citation type="submission" date="2020-02" db="EMBL/GenBank/DDBJ databases">
        <title>Draft genome sequence of Limisphaera ngatamarikiensis NGM72.4T, a thermophilic Verrucomicrobia grouped in subdivision 3.</title>
        <authorList>
            <person name="Carere C.R."/>
            <person name="Steen J."/>
            <person name="Hugenholtz P."/>
            <person name="Stott M.B."/>
        </authorList>
    </citation>
    <scope>NUCLEOTIDE SEQUENCE [LARGE SCALE GENOMIC DNA]</scope>
    <source>
        <strain evidence="9 10">NGM72.4</strain>
    </source>
</reference>
<feature type="active site" description="Nucleophile" evidence="4 5">
    <location>
        <position position="57"/>
    </location>
</feature>
<dbReference type="PANTHER" id="PTHR11142:SF0">
    <property type="entry name" value="TRNA PSEUDOURIDINE SYNTHASE-LIKE 1"/>
    <property type="match status" value="1"/>
</dbReference>
<dbReference type="CDD" id="cd02570">
    <property type="entry name" value="PseudoU_synth_EcTruA"/>
    <property type="match status" value="1"/>
</dbReference>
<sequence length="274" mass="30787">MVPPDHVRLMMVIAYDGTRYEGWQVQTIGTGVQEKVEAALAALFPSKPRVHSSSRTDTGVHALGMVAHFDLPRRECRIPLRQLPLAINAHLPPDIRVFSVRRAPPDFHARFSALGKQYRYQLWNHPVMNPLLRWMAWHVPRPLNLAAMRQAAAHFLGTHDFRAFSANPGYPRASTVRTVRRCEWRRSGPLLTCIIEADGFLYKMCRGLVGTMVQVGLGKYQPDDIPRMLASGDRRLAGMTAPAHGLILWKVFYPRRTPPTTAATTGAIEPPADE</sequence>
<dbReference type="PANTHER" id="PTHR11142">
    <property type="entry name" value="PSEUDOURIDYLATE SYNTHASE"/>
    <property type="match status" value="1"/>
</dbReference>
<protein>
    <recommendedName>
        <fullName evidence="4">tRNA pseudouridine synthase A</fullName>
        <ecNumber evidence="4">5.4.99.12</ecNumber>
    </recommendedName>
    <alternativeName>
        <fullName evidence="4">tRNA pseudouridine(38-40) synthase</fullName>
    </alternativeName>
    <alternativeName>
        <fullName evidence="4">tRNA pseudouridylate synthase I</fullName>
    </alternativeName>
    <alternativeName>
        <fullName evidence="4">tRNA-uridine isomerase I</fullName>
    </alternativeName>
</protein>
<dbReference type="InterPro" id="IPR020095">
    <property type="entry name" value="PsdUridine_synth_TruA_C"/>
</dbReference>
<comment type="similarity">
    <text evidence="1 4 7">Belongs to the tRNA pseudouridine synthase TruA family.</text>
</comment>
<comment type="caution">
    <text evidence="4">Lacks conserved residue(s) required for the propagation of feature annotation.</text>
</comment>
<keyword evidence="3 4" id="KW-0413">Isomerase</keyword>
<evidence type="ECO:0000256" key="5">
    <source>
        <dbReference type="PIRSR" id="PIRSR001430-1"/>
    </source>
</evidence>
<accession>A0A6M1RHW5</accession>
<dbReference type="AlphaFoldDB" id="A0A6M1RHW5"/>
<dbReference type="InterPro" id="IPR020097">
    <property type="entry name" value="PsdUridine_synth_TruA_a/b_dom"/>
</dbReference>
<feature type="domain" description="Pseudouridine synthase I TruA alpha/beta" evidence="8">
    <location>
        <begin position="151"/>
        <end position="254"/>
    </location>
</feature>
<dbReference type="EC" id="5.4.99.12" evidence="4"/>
<dbReference type="FunFam" id="3.30.70.580:FF:000001">
    <property type="entry name" value="tRNA pseudouridine synthase A"/>
    <property type="match status" value="1"/>
</dbReference>
<dbReference type="GO" id="GO:0160147">
    <property type="term" value="F:tRNA pseudouridine(38-40) synthase activity"/>
    <property type="evidence" value="ECO:0007669"/>
    <property type="project" value="UniProtKB-EC"/>
</dbReference>
<dbReference type="Gene3D" id="3.30.70.580">
    <property type="entry name" value="Pseudouridine synthase I, catalytic domain, N-terminal subdomain"/>
    <property type="match status" value="1"/>
</dbReference>
<feature type="domain" description="Pseudouridine synthase I TruA alpha/beta" evidence="8">
    <location>
        <begin position="12"/>
        <end position="111"/>
    </location>
</feature>
<gene>
    <name evidence="4 9" type="primary">truA</name>
    <name evidence="9" type="ORF">G4L39_09605</name>
</gene>
<comment type="function">
    <text evidence="4">Formation of pseudouridine at positions 38, 39 and 40 in the anticodon stem and loop of transfer RNAs.</text>
</comment>
<dbReference type="EMBL" id="JAAKYA010000064">
    <property type="protein sequence ID" value="NGO39648.1"/>
    <property type="molecule type" value="Genomic_DNA"/>
</dbReference>
<comment type="subunit">
    <text evidence="4">Homodimer.</text>
</comment>
<dbReference type="Pfam" id="PF01416">
    <property type="entry name" value="PseudoU_synth_1"/>
    <property type="match status" value="2"/>
</dbReference>
<dbReference type="SUPFAM" id="SSF55120">
    <property type="entry name" value="Pseudouridine synthase"/>
    <property type="match status" value="1"/>
</dbReference>
<evidence type="ECO:0000256" key="6">
    <source>
        <dbReference type="PIRSR" id="PIRSR001430-2"/>
    </source>
</evidence>
<dbReference type="NCBIfam" id="TIGR00071">
    <property type="entry name" value="hisT_truA"/>
    <property type="match status" value="1"/>
</dbReference>
<dbReference type="InterPro" id="IPR020094">
    <property type="entry name" value="TruA/RsuA/RluB/E/F_N"/>
</dbReference>
<name>A0A6M1RHW5_9BACT</name>
<evidence type="ECO:0000256" key="4">
    <source>
        <dbReference type="HAMAP-Rule" id="MF_00171"/>
    </source>
</evidence>
<organism evidence="9 10">
    <name type="scientific">Limisphaera ngatamarikiensis</name>
    <dbReference type="NCBI Taxonomy" id="1324935"/>
    <lineage>
        <taxon>Bacteria</taxon>
        <taxon>Pseudomonadati</taxon>
        <taxon>Verrucomicrobiota</taxon>
        <taxon>Verrucomicrobiia</taxon>
        <taxon>Limisphaerales</taxon>
        <taxon>Limisphaeraceae</taxon>
        <taxon>Limisphaera</taxon>
    </lineage>
</organism>
<evidence type="ECO:0000256" key="2">
    <source>
        <dbReference type="ARBA" id="ARBA00022694"/>
    </source>
</evidence>
<evidence type="ECO:0000313" key="10">
    <source>
        <dbReference type="Proteomes" id="UP000477311"/>
    </source>
</evidence>
<evidence type="ECO:0000259" key="8">
    <source>
        <dbReference type="Pfam" id="PF01416"/>
    </source>
</evidence>
<evidence type="ECO:0000256" key="3">
    <source>
        <dbReference type="ARBA" id="ARBA00023235"/>
    </source>
</evidence>
<dbReference type="InterPro" id="IPR020103">
    <property type="entry name" value="PsdUridine_synth_cat_dom_sf"/>
</dbReference>
<keyword evidence="2 4" id="KW-0819">tRNA processing</keyword>
<dbReference type="Gene3D" id="3.30.70.660">
    <property type="entry name" value="Pseudouridine synthase I, catalytic domain, C-terminal subdomain"/>
    <property type="match status" value="1"/>
</dbReference>
<feature type="binding site" evidence="4 6">
    <location>
        <position position="118"/>
    </location>
    <ligand>
        <name>substrate</name>
    </ligand>
</feature>
<proteinExistence type="inferred from homology"/>
<evidence type="ECO:0000313" key="9">
    <source>
        <dbReference type="EMBL" id="NGO39648.1"/>
    </source>
</evidence>
<comment type="catalytic activity">
    <reaction evidence="4 7">
        <text>uridine(38/39/40) in tRNA = pseudouridine(38/39/40) in tRNA</text>
        <dbReference type="Rhea" id="RHEA:22376"/>
        <dbReference type="Rhea" id="RHEA-COMP:10085"/>
        <dbReference type="Rhea" id="RHEA-COMP:10087"/>
        <dbReference type="ChEBI" id="CHEBI:65314"/>
        <dbReference type="ChEBI" id="CHEBI:65315"/>
        <dbReference type="EC" id="5.4.99.12"/>
    </reaction>
</comment>
<dbReference type="InterPro" id="IPR001406">
    <property type="entry name" value="PsdUridine_synth_TruA"/>
</dbReference>
<comment type="caution">
    <text evidence="9">The sequence shown here is derived from an EMBL/GenBank/DDBJ whole genome shotgun (WGS) entry which is preliminary data.</text>
</comment>
<dbReference type="PIRSF" id="PIRSF001430">
    <property type="entry name" value="tRNA_psdUrid_synth"/>
    <property type="match status" value="1"/>
</dbReference>
<evidence type="ECO:0000256" key="1">
    <source>
        <dbReference type="ARBA" id="ARBA00009375"/>
    </source>
</evidence>
<keyword evidence="10" id="KW-1185">Reference proteome</keyword>
<dbReference type="Proteomes" id="UP000477311">
    <property type="component" value="Unassembled WGS sequence"/>
</dbReference>